<keyword evidence="3" id="KW-1185">Reference proteome</keyword>
<comment type="caution">
    <text evidence="2">The sequence shown here is derived from an EMBL/GenBank/DDBJ whole genome shotgun (WGS) entry which is preliminary data.</text>
</comment>
<dbReference type="Proteomes" id="UP001162483">
    <property type="component" value="Unassembled WGS sequence"/>
</dbReference>
<feature type="region of interest" description="Disordered" evidence="1">
    <location>
        <begin position="40"/>
        <end position="59"/>
    </location>
</feature>
<accession>A0ABN9C7N9</accession>
<evidence type="ECO:0000313" key="2">
    <source>
        <dbReference type="EMBL" id="CAI9556070.1"/>
    </source>
</evidence>
<protein>
    <submittedName>
        <fullName evidence="2">Uncharacterized protein</fullName>
    </submittedName>
</protein>
<evidence type="ECO:0000256" key="1">
    <source>
        <dbReference type="SAM" id="MobiDB-lite"/>
    </source>
</evidence>
<dbReference type="EMBL" id="CATNWA010008414">
    <property type="protein sequence ID" value="CAI9556070.1"/>
    <property type="molecule type" value="Genomic_DNA"/>
</dbReference>
<organism evidence="2 3">
    <name type="scientific">Staurois parvus</name>
    <dbReference type="NCBI Taxonomy" id="386267"/>
    <lineage>
        <taxon>Eukaryota</taxon>
        <taxon>Metazoa</taxon>
        <taxon>Chordata</taxon>
        <taxon>Craniata</taxon>
        <taxon>Vertebrata</taxon>
        <taxon>Euteleostomi</taxon>
        <taxon>Amphibia</taxon>
        <taxon>Batrachia</taxon>
        <taxon>Anura</taxon>
        <taxon>Neobatrachia</taxon>
        <taxon>Ranoidea</taxon>
        <taxon>Ranidae</taxon>
        <taxon>Staurois</taxon>
    </lineage>
</organism>
<feature type="compositionally biased region" description="Gly residues" evidence="1">
    <location>
        <begin position="47"/>
        <end position="59"/>
    </location>
</feature>
<sequence>MGPLCPCPNSKKPQNYLIPENIIKKPAYLQHKHYEGNKVHMQDLPQGRGGMTTHGAPGQ</sequence>
<proteinExistence type="predicted"/>
<reference evidence="2" key="1">
    <citation type="submission" date="2023-05" db="EMBL/GenBank/DDBJ databases">
        <authorList>
            <person name="Stuckert A."/>
        </authorList>
    </citation>
    <scope>NUCLEOTIDE SEQUENCE</scope>
</reference>
<name>A0ABN9C7N9_9NEOB</name>
<evidence type="ECO:0000313" key="3">
    <source>
        <dbReference type="Proteomes" id="UP001162483"/>
    </source>
</evidence>
<gene>
    <name evidence="2" type="ORF">SPARVUS_LOCUS4504647</name>
</gene>